<keyword evidence="5" id="KW-1185">Reference proteome</keyword>
<gene>
    <name evidence="4" type="ORF">ACFPXP_00505</name>
</gene>
<accession>A0ABW1IJ38</accession>
<proteinExistence type="inferred from homology"/>
<reference evidence="5" key="1">
    <citation type="journal article" date="2019" name="Int. J. Syst. Evol. Microbiol.">
        <title>The Global Catalogue of Microorganisms (GCM) 10K type strain sequencing project: providing services to taxonomists for standard genome sequencing and annotation.</title>
        <authorList>
            <consortium name="The Broad Institute Genomics Platform"/>
            <consortium name="The Broad Institute Genome Sequencing Center for Infectious Disease"/>
            <person name="Wu L."/>
            <person name="Ma J."/>
        </authorList>
    </citation>
    <scope>NUCLEOTIDE SEQUENCE [LARGE SCALE GENOMIC DNA]</scope>
    <source>
        <strain evidence="5">CCM 8749</strain>
    </source>
</reference>
<organism evidence="4 5">
    <name type="scientific">Marinicrinis lubricantis</name>
    <dbReference type="NCBI Taxonomy" id="2086470"/>
    <lineage>
        <taxon>Bacteria</taxon>
        <taxon>Bacillati</taxon>
        <taxon>Bacillota</taxon>
        <taxon>Bacilli</taxon>
        <taxon>Bacillales</taxon>
        <taxon>Paenibacillaceae</taxon>
    </lineage>
</organism>
<dbReference type="InterPro" id="IPR012347">
    <property type="entry name" value="Ferritin-like"/>
</dbReference>
<protein>
    <submittedName>
        <fullName evidence="4">Dps family protein</fullName>
    </submittedName>
</protein>
<dbReference type="PROSITE" id="PS00819">
    <property type="entry name" value="DPS_2"/>
    <property type="match status" value="1"/>
</dbReference>
<dbReference type="EMBL" id="JBHSQV010000002">
    <property type="protein sequence ID" value="MFC5984988.1"/>
    <property type="molecule type" value="Genomic_DNA"/>
</dbReference>
<dbReference type="InterPro" id="IPR009078">
    <property type="entry name" value="Ferritin-like_SF"/>
</dbReference>
<dbReference type="PRINTS" id="PR01346">
    <property type="entry name" value="HELNAPAPROT"/>
</dbReference>
<dbReference type="InterPro" id="IPR008331">
    <property type="entry name" value="Ferritin_DPS_dom"/>
</dbReference>
<evidence type="ECO:0000313" key="5">
    <source>
        <dbReference type="Proteomes" id="UP001596250"/>
    </source>
</evidence>
<evidence type="ECO:0000256" key="2">
    <source>
        <dbReference type="RuleBase" id="RU003875"/>
    </source>
</evidence>
<dbReference type="CDD" id="cd01043">
    <property type="entry name" value="DPS"/>
    <property type="match status" value="1"/>
</dbReference>
<dbReference type="InterPro" id="IPR002177">
    <property type="entry name" value="DPS_DNA-bd"/>
</dbReference>
<dbReference type="PIRSF" id="PIRSF005900">
    <property type="entry name" value="Dps"/>
    <property type="match status" value="1"/>
</dbReference>
<comment type="similarity">
    <text evidence="1 2">Belongs to the Dps family.</text>
</comment>
<dbReference type="Proteomes" id="UP001596250">
    <property type="component" value="Unassembled WGS sequence"/>
</dbReference>
<dbReference type="PANTHER" id="PTHR42932:SF1">
    <property type="entry name" value="GENERAL STRESS PROTEIN 20U"/>
    <property type="match status" value="1"/>
</dbReference>
<feature type="domain" description="Ferritin/DPS" evidence="3">
    <location>
        <begin position="11"/>
        <end position="145"/>
    </location>
</feature>
<comment type="caution">
    <text evidence="4">The sequence shown here is derived from an EMBL/GenBank/DDBJ whole genome shotgun (WGS) entry which is preliminary data.</text>
</comment>
<dbReference type="InterPro" id="IPR023188">
    <property type="entry name" value="DPS_DNA-bd_CS"/>
</dbReference>
<dbReference type="PANTHER" id="PTHR42932">
    <property type="entry name" value="GENERAL STRESS PROTEIN 20U"/>
    <property type="match status" value="1"/>
</dbReference>
<name>A0ABW1IJ38_9BACL</name>
<evidence type="ECO:0000259" key="3">
    <source>
        <dbReference type="Pfam" id="PF00210"/>
    </source>
</evidence>
<dbReference type="Gene3D" id="1.20.1260.10">
    <property type="match status" value="1"/>
</dbReference>
<dbReference type="Pfam" id="PF00210">
    <property type="entry name" value="Ferritin"/>
    <property type="match status" value="1"/>
</dbReference>
<dbReference type="SUPFAM" id="SSF47240">
    <property type="entry name" value="Ferritin-like"/>
    <property type="match status" value="1"/>
</dbReference>
<evidence type="ECO:0000313" key="4">
    <source>
        <dbReference type="EMBL" id="MFC5984988.1"/>
    </source>
</evidence>
<dbReference type="PROSITE" id="PS00818">
    <property type="entry name" value="DPS_1"/>
    <property type="match status" value="1"/>
</dbReference>
<dbReference type="RefSeq" id="WP_379891398.1">
    <property type="nucleotide sequence ID" value="NZ_CBCSCT010000008.1"/>
</dbReference>
<evidence type="ECO:0000256" key="1">
    <source>
        <dbReference type="ARBA" id="ARBA00009497"/>
    </source>
</evidence>
<sequence>MISTTMDLKTALNKQVANFSVLYVKLHHFHWYVKGTNFFTLHEMFEKYYNEATQSLDDIAERVLTLGGRPLSTMAQYVQESSIKEAAGNESAEQMVTILIDDFSTVVQELRQGIEIAEEHKDEVTGDLLIGIQSKLEKHIWMLKSFNMQ</sequence>